<dbReference type="Proteomes" id="UP001497497">
    <property type="component" value="Unassembled WGS sequence"/>
</dbReference>
<evidence type="ECO:0000256" key="1">
    <source>
        <dbReference type="SAM" id="MobiDB-lite"/>
    </source>
</evidence>
<dbReference type="AlphaFoldDB" id="A0AAV2H206"/>
<feature type="non-terminal residue" evidence="2">
    <location>
        <position position="71"/>
    </location>
</feature>
<feature type="region of interest" description="Disordered" evidence="1">
    <location>
        <begin position="1"/>
        <end position="31"/>
    </location>
</feature>
<protein>
    <submittedName>
        <fullName evidence="2">Uncharacterized protein</fullName>
    </submittedName>
</protein>
<sequence length="71" mass="8236">DKWYFNVNPRGKTGDKTRKRYSNSGQTPPEPIVIVETEGTSKFNQPSITEIEQVLCQVYNKETIKKFQKKS</sequence>
<evidence type="ECO:0000313" key="3">
    <source>
        <dbReference type="Proteomes" id="UP001497497"/>
    </source>
</evidence>
<proteinExistence type="predicted"/>
<comment type="caution">
    <text evidence="2">The sequence shown here is derived from an EMBL/GenBank/DDBJ whole genome shotgun (WGS) entry which is preliminary data.</text>
</comment>
<accession>A0AAV2H206</accession>
<keyword evidence="3" id="KW-1185">Reference proteome</keyword>
<dbReference type="EMBL" id="CAXITT010000009">
    <property type="protein sequence ID" value="CAL1526807.1"/>
    <property type="molecule type" value="Genomic_DNA"/>
</dbReference>
<organism evidence="2 3">
    <name type="scientific">Lymnaea stagnalis</name>
    <name type="common">Great pond snail</name>
    <name type="synonym">Helix stagnalis</name>
    <dbReference type="NCBI Taxonomy" id="6523"/>
    <lineage>
        <taxon>Eukaryota</taxon>
        <taxon>Metazoa</taxon>
        <taxon>Spiralia</taxon>
        <taxon>Lophotrochozoa</taxon>
        <taxon>Mollusca</taxon>
        <taxon>Gastropoda</taxon>
        <taxon>Heterobranchia</taxon>
        <taxon>Euthyneura</taxon>
        <taxon>Panpulmonata</taxon>
        <taxon>Hygrophila</taxon>
        <taxon>Lymnaeoidea</taxon>
        <taxon>Lymnaeidae</taxon>
        <taxon>Lymnaea</taxon>
    </lineage>
</organism>
<feature type="non-terminal residue" evidence="2">
    <location>
        <position position="1"/>
    </location>
</feature>
<gene>
    <name evidence="2" type="ORF">GSLYS_00000984001</name>
</gene>
<name>A0AAV2H206_LYMST</name>
<reference evidence="2 3" key="1">
    <citation type="submission" date="2024-04" db="EMBL/GenBank/DDBJ databases">
        <authorList>
            <consortium name="Genoscope - CEA"/>
            <person name="William W."/>
        </authorList>
    </citation>
    <scope>NUCLEOTIDE SEQUENCE [LARGE SCALE GENOMIC DNA]</scope>
</reference>
<evidence type="ECO:0000313" key="2">
    <source>
        <dbReference type="EMBL" id="CAL1526807.1"/>
    </source>
</evidence>